<dbReference type="EMBL" id="CP095340">
    <property type="protein sequence ID" value="XAG25246.1"/>
    <property type="molecule type" value="Genomic_DNA"/>
</dbReference>
<accession>A0AAU6SZ52</accession>
<name>A0AAU6SZ52_UNCXX</name>
<reference evidence="1" key="1">
    <citation type="submission" date="2022-03" db="EMBL/GenBank/DDBJ databases">
        <title>Sea Food Isolates.</title>
        <authorList>
            <person name="Li c."/>
        </authorList>
    </citation>
    <scope>NUCLEOTIDE SEQUENCE</scope>
    <source>
        <strain evidence="1">19CA03SA04</strain>
    </source>
</reference>
<sequence>MNYLLDANTFIEAKNRYYSMVICPGYWQWILQSNTQSGVASIEFIKDELTTGNDDLALWAKDNSHLFIANDDAPTQIAYANVVQYVMALTEMKNGAQAEFLRGADPWLIAKAITTGAKIVTHEKADRNIKRKILIPNVCEHFGVAYIDTFELLHELEAQFVMLPAAYT</sequence>
<gene>
    <name evidence="1" type="ORF">MRM62_03505</name>
</gene>
<protein>
    <submittedName>
        <fullName evidence="1">DUF4411 family protein</fullName>
    </submittedName>
</protein>
<dbReference type="Pfam" id="PF14367">
    <property type="entry name" value="DUF4411"/>
    <property type="match status" value="1"/>
</dbReference>
<dbReference type="AlphaFoldDB" id="A0AAU6SZ52"/>
<organism evidence="1">
    <name type="scientific">bacterium 19CA03SA04</name>
    <dbReference type="NCBI Taxonomy" id="2920698"/>
    <lineage>
        <taxon>Bacteria</taxon>
    </lineage>
</organism>
<dbReference type="InterPro" id="IPR016541">
    <property type="entry name" value="UCP008505"/>
</dbReference>
<evidence type="ECO:0000313" key="1">
    <source>
        <dbReference type="EMBL" id="XAG25246.1"/>
    </source>
</evidence>
<proteinExistence type="predicted"/>